<accession>A0A2C9VAC0</accession>
<dbReference type="Pfam" id="PF00646">
    <property type="entry name" value="F-box"/>
    <property type="match status" value="1"/>
</dbReference>
<dbReference type="SMART" id="SM00256">
    <property type="entry name" value="FBOX"/>
    <property type="match status" value="1"/>
</dbReference>
<keyword evidence="3" id="KW-1185">Reference proteome</keyword>
<proteinExistence type="predicted"/>
<dbReference type="Pfam" id="PF07734">
    <property type="entry name" value="FBA_1"/>
    <property type="match status" value="1"/>
</dbReference>
<protein>
    <recommendedName>
        <fullName evidence="1">F-box domain-containing protein</fullName>
    </recommendedName>
</protein>
<dbReference type="STRING" id="3983.A0A2C9VAC0"/>
<dbReference type="SUPFAM" id="SSF81383">
    <property type="entry name" value="F-box domain"/>
    <property type="match status" value="1"/>
</dbReference>
<dbReference type="PROSITE" id="PS50181">
    <property type="entry name" value="FBOX"/>
    <property type="match status" value="1"/>
</dbReference>
<dbReference type="EMBL" id="CM004395">
    <property type="protein sequence ID" value="OAY41692.1"/>
    <property type="molecule type" value="Genomic_DNA"/>
</dbReference>
<name>A0A2C9VAC0_MANES</name>
<dbReference type="InterPro" id="IPR006527">
    <property type="entry name" value="F-box-assoc_dom_typ1"/>
</dbReference>
<dbReference type="PANTHER" id="PTHR31672">
    <property type="entry name" value="BNACNNG10540D PROTEIN"/>
    <property type="match status" value="1"/>
</dbReference>
<evidence type="ECO:0000313" key="2">
    <source>
        <dbReference type="EMBL" id="OAY41692.1"/>
    </source>
</evidence>
<dbReference type="InterPro" id="IPR050796">
    <property type="entry name" value="SCF_F-box_component"/>
</dbReference>
<dbReference type="InterPro" id="IPR036047">
    <property type="entry name" value="F-box-like_dom_sf"/>
</dbReference>
<dbReference type="PANTHER" id="PTHR31672:SF13">
    <property type="entry name" value="F-BOX PROTEIN CPR30-LIKE"/>
    <property type="match status" value="1"/>
</dbReference>
<organism evidence="2 3">
    <name type="scientific">Manihot esculenta</name>
    <name type="common">Cassava</name>
    <name type="synonym">Jatropha manihot</name>
    <dbReference type="NCBI Taxonomy" id="3983"/>
    <lineage>
        <taxon>Eukaryota</taxon>
        <taxon>Viridiplantae</taxon>
        <taxon>Streptophyta</taxon>
        <taxon>Embryophyta</taxon>
        <taxon>Tracheophyta</taxon>
        <taxon>Spermatophyta</taxon>
        <taxon>Magnoliopsida</taxon>
        <taxon>eudicotyledons</taxon>
        <taxon>Gunneridae</taxon>
        <taxon>Pentapetalae</taxon>
        <taxon>rosids</taxon>
        <taxon>fabids</taxon>
        <taxon>Malpighiales</taxon>
        <taxon>Euphorbiaceae</taxon>
        <taxon>Crotonoideae</taxon>
        <taxon>Manihoteae</taxon>
        <taxon>Manihot</taxon>
    </lineage>
</organism>
<dbReference type="InterPro" id="IPR017451">
    <property type="entry name" value="F-box-assoc_interact_dom"/>
</dbReference>
<reference evidence="3" key="1">
    <citation type="journal article" date="2016" name="Nat. Biotechnol.">
        <title>Sequencing wild and cultivated cassava and related species reveals extensive interspecific hybridization and genetic diversity.</title>
        <authorList>
            <person name="Bredeson J.V."/>
            <person name="Lyons J.B."/>
            <person name="Prochnik S.E."/>
            <person name="Wu G.A."/>
            <person name="Ha C.M."/>
            <person name="Edsinger-Gonzales E."/>
            <person name="Grimwood J."/>
            <person name="Schmutz J."/>
            <person name="Rabbi I.Y."/>
            <person name="Egesi C."/>
            <person name="Nauluvula P."/>
            <person name="Lebot V."/>
            <person name="Ndunguru J."/>
            <person name="Mkamilo G."/>
            <person name="Bart R.S."/>
            <person name="Setter T.L."/>
            <person name="Gleadow R.M."/>
            <person name="Kulakow P."/>
            <person name="Ferguson M.E."/>
            <person name="Rounsley S."/>
            <person name="Rokhsar D.S."/>
        </authorList>
    </citation>
    <scope>NUCLEOTIDE SEQUENCE [LARGE SCALE GENOMIC DNA]</scope>
    <source>
        <strain evidence="3">cv. AM560-2</strain>
    </source>
</reference>
<dbReference type="InterPro" id="IPR001810">
    <property type="entry name" value="F-box_dom"/>
</dbReference>
<dbReference type="CDD" id="cd22157">
    <property type="entry name" value="F-box_AtFBW1-like"/>
    <property type="match status" value="1"/>
</dbReference>
<dbReference type="NCBIfam" id="TIGR01640">
    <property type="entry name" value="F_box_assoc_1"/>
    <property type="match status" value="1"/>
</dbReference>
<dbReference type="OrthoDB" id="810573at2759"/>
<evidence type="ECO:0000259" key="1">
    <source>
        <dbReference type="PROSITE" id="PS50181"/>
    </source>
</evidence>
<dbReference type="Gene3D" id="1.20.1280.50">
    <property type="match status" value="1"/>
</dbReference>
<dbReference type="AlphaFoldDB" id="A0A2C9VAC0"/>
<comment type="caution">
    <text evidence="2">The sequence shown here is derived from an EMBL/GenBank/DDBJ whole genome shotgun (WGS) entry which is preliminary data.</text>
</comment>
<evidence type="ECO:0000313" key="3">
    <source>
        <dbReference type="Proteomes" id="UP000091857"/>
    </source>
</evidence>
<dbReference type="Gramene" id="Manes.09G122100.1.v8.1">
    <property type="protein sequence ID" value="Manes.09G122100.1.v8.1.CDS.1"/>
    <property type="gene ID" value="Manes.09G122100.v8.1"/>
</dbReference>
<dbReference type="Proteomes" id="UP000091857">
    <property type="component" value="Chromosome 9"/>
</dbReference>
<sequence>MSGNFPGEIMQEILLKLPIKSIVRFTSVCKSWNSLIRNPSFISTHLNQTISSTKHSLFLLRFSYKEEHFSLHFDDDEFKEFMQLDNYPLKGIDKYFSLIGSCNGLTCLADCLYPQSNAFILWNPSISKFKTLPKPNVSFETHGEYNANIGFGFDSCANDYKVLRIVELANDDEPVIELYSLAADYWKILNTEVLKYGIVTSCSQAFVNGVVHFIAYHRNKHGRTCKFWVLGFDISREVFREIILPESFAEEIRSVLVFKESTIALFTTSYYYPVKFHLWVMRKYGVAGSWIKLLSLGNQLKAIPRAFGFRKSGELVLQFHGGELASYDGESQQMKSLRIHQKPGNYFFYSYVQSLVLFDKANYEQ</sequence>
<gene>
    <name evidence="2" type="ORF">MANES_09G122100v8</name>
</gene>
<feature type="domain" description="F-box" evidence="1">
    <location>
        <begin position="1"/>
        <end position="45"/>
    </location>
</feature>